<sequence length="248" mass="29206">MHRFEYFPCDRAQFVLKYISANNNQGGYHYINVKKTWTEAQQYCREKHTDLATVSDIEGLKRLINKSPAMTEAWIGLYDQTNGIRRWYWSLPGVEFSENETEWNSGEPNDRNTENCGWKNENCAVKKPFICYDDKVILIRENKTWEEALSYCRHHHHDLVTITNLEEQRWVQEKAKKASTPFVWLGLRFNCSLKFWFWVCREAVPHRNQSSDGQMDDCNVSGAMEAGGQHLWFQRDGGEELNFICSMV</sequence>
<dbReference type="Proteomes" id="UP000265000">
    <property type="component" value="Unplaced"/>
</dbReference>
<reference evidence="2" key="2">
    <citation type="submission" date="2025-09" db="UniProtKB">
        <authorList>
            <consortium name="Ensembl"/>
        </authorList>
    </citation>
    <scope>IDENTIFICATION</scope>
</reference>
<dbReference type="PANTHER" id="PTHR45784">
    <property type="entry name" value="C-TYPE LECTIN DOMAIN FAMILY 20 MEMBER A-RELATED"/>
    <property type="match status" value="1"/>
</dbReference>
<evidence type="ECO:0000313" key="2">
    <source>
        <dbReference type="Ensembl" id="ENSFHEP00000031209.1"/>
    </source>
</evidence>
<organism evidence="2 3">
    <name type="scientific">Fundulus heteroclitus</name>
    <name type="common">Killifish</name>
    <name type="synonym">Mummichog</name>
    <dbReference type="NCBI Taxonomy" id="8078"/>
    <lineage>
        <taxon>Eukaryota</taxon>
        <taxon>Metazoa</taxon>
        <taxon>Chordata</taxon>
        <taxon>Craniata</taxon>
        <taxon>Vertebrata</taxon>
        <taxon>Euteleostomi</taxon>
        <taxon>Actinopterygii</taxon>
        <taxon>Neopterygii</taxon>
        <taxon>Teleostei</taxon>
        <taxon>Neoteleostei</taxon>
        <taxon>Acanthomorphata</taxon>
        <taxon>Ovalentaria</taxon>
        <taxon>Atherinomorphae</taxon>
        <taxon>Cyprinodontiformes</taxon>
        <taxon>Fundulidae</taxon>
        <taxon>Fundulus</taxon>
    </lineage>
</organism>
<dbReference type="SUPFAM" id="SSF56436">
    <property type="entry name" value="C-type lectin-like"/>
    <property type="match status" value="2"/>
</dbReference>
<dbReference type="SMART" id="SM00034">
    <property type="entry name" value="CLECT"/>
    <property type="match status" value="2"/>
</dbReference>
<dbReference type="Gene3D" id="3.10.100.10">
    <property type="entry name" value="Mannose-Binding Protein A, subunit A"/>
    <property type="match status" value="2"/>
</dbReference>
<dbReference type="InterPro" id="IPR001304">
    <property type="entry name" value="C-type_lectin-like"/>
</dbReference>
<feature type="domain" description="C-type lectin" evidence="1">
    <location>
        <begin position="132"/>
        <end position="246"/>
    </location>
</feature>
<dbReference type="InterPro" id="IPR016187">
    <property type="entry name" value="CTDL_fold"/>
</dbReference>
<reference evidence="2" key="1">
    <citation type="submission" date="2025-08" db="UniProtKB">
        <authorList>
            <consortium name="Ensembl"/>
        </authorList>
    </citation>
    <scope>IDENTIFICATION</scope>
</reference>
<evidence type="ECO:0000313" key="3">
    <source>
        <dbReference type="Proteomes" id="UP000265000"/>
    </source>
</evidence>
<dbReference type="Ensembl" id="ENSFHET00000023389.1">
    <property type="protein sequence ID" value="ENSFHEP00000031209.1"/>
    <property type="gene ID" value="ENSFHEG00000016944.1"/>
</dbReference>
<keyword evidence="3" id="KW-1185">Reference proteome</keyword>
<feature type="domain" description="C-type lectin" evidence="1">
    <location>
        <begin position="28"/>
        <end position="132"/>
    </location>
</feature>
<dbReference type="GeneTree" id="ENSGT01100000263473"/>
<dbReference type="CDD" id="cd00037">
    <property type="entry name" value="CLECT"/>
    <property type="match status" value="1"/>
</dbReference>
<accession>A0A3Q2QU27</accession>
<proteinExistence type="predicted"/>
<dbReference type="InterPro" id="IPR016186">
    <property type="entry name" value="C-type_lectin-like/link_sf"/>
</dbReference>
<dbReference type="Pfam" id="PF00059">
    <property type="entry name" value="Lectin_C"/>
    <property type="match status" value="2"/>
</dbReference>
<protein>
    <recommendedName>
        <fullName evidence="1">C-type lectin domain-containing protein</fullName>
    </recommendedName>
</protein>
<dbReference type="PANTHER" id="PTHR45784:SF3">
    <property type="entry name" value="C-TYPE LECTIN DOMAIN FAMILY 4 MEMBER K-LIKE-RELATED"/>
    <property type="match status" value="1"/>
</dbReference>
<evidence type="ECO:0000259" key="1">
    <source>
        <dbReference type="PROSITE" id="PS50041"/>
    </source>
</evidence>
<name>A0A3Q2QU27_FUNHE</name>
<dbReference type="AlphaFoldDB" id="A0A3Q2QU27"/>
<dbReference type="PROSITE" id="PS50041">
    <property type="entry name" value="C_TYPE_LECTIN_2"/>
    <property type="match status" value="2"/>
</dbReference>